<dbReference type="GO" id="GO:0004519">
    <property type="term" value="F:endonuclease activity"/>
    <property type="evidence" value="ECO:0007669"/>
    <property type="project" value="UniProtKB-KW"/>
</dbReference>
<dbReference type="Pfam" id="PF13392">
    <property type="entry name" value="HNH_3"/>
    <property type="match status" value="1"/>
</dbReference>
<organism evidence="2 3">
    <name type="scientific">Williamsia serinedens</name>
    <dbReference type="NCBI Taxonomy" id="391736"/>
    <lineage>
        <taxon>Bacteria</taxon>
        <taxon>Bacillati</taxon>
        <taxon>Actinomycetota</taxon>
        <taxon>Actinomycetes</taxon>
        <taxon>Mycobacteriales</taxon>
        <taxon>Nocardiaceae</taxon>
        <taxon>Williamsia</taxon>
    </lineage>
</organism>
<dbReference type="InterPro" id="IPR003615">
    <property type="entry name" value="HNH_nuc"/>
</dbReference>
<keyword evidence="2" id="KW-0540">Nuclease</keyword>
<reference evidence="2 3" key="1">
    <citation type="submission" date="2022-06" db="EMBL/GenBank/DDBJ databases">
        <title>Genomic Encyclopedia of Archaeal and Bacterial Type Strains, Phase II (KMG-II): from individual species to whole genera.</title>
        <authorList>
            <person name="Goeker M."/>
        </authorList>
    </citation>
    <scope>NUCLEOTIDE SEQUENCE [LARGE SCALE GENOMIC DNA]</scope>
    <source>
        <strain evidence="2 3">DSM 45037</strain>
    </source>
</reference>
<sequence>MTLAIEGTCKTCGNTFVDHRNRRRLHCSAKCYRGSRNPFRGQLCAGLDCLRPATSTGLCTDHHRQAKRVEKAGELLRVCHCGQAIDVPYGRYCSTECRKVGIQRKRRSEFTLAYEARRWVDVLAILKKKSQPDEHGCWVWIRKPLSNGYAQIRIPGRRMYAHRVAVEAKLGTRISPNMPVHHKCANRRCINPDHLELVTHAQNVAEMLARQALLAEISRLRALLDGAGIAHGSPDLTDVPQSHAVTTRKAY</sequence>
<comment type="caution">
    <text evidence="2">The sequence shown here is derived from an EMBL/GenBank/DDBJ whole genome shotgun (WGS) entry which is preliminary data.</text>
</comment>
<proteinExistence type="predicted"/>
<accession>A0ABT1H8W2</accession>
<keyword evidence="3" id="KW-1185">Reference proteome</keyword>
<keyword evidence="2" id="KW-0378">Hydrolase</keyword>
<dbReference type="InterPro" id="IPR044925">
    <property type="entry name" value="His-Me_finger_sf"/>
</dbReference>
<dbReference type="Gene3D" id="3.90.75.10">
    <property type="entry name" value="Homing Intron 3 (I-ppo) Encoded Endonuclease, Chain A"/>
    <property type="match status" value="1"/>
</dbReference>
<dbReference type="EMBL" id="JAMTCG010000029">
    <property type="protein sequence ID" value="MCP2163152.1"/>
    <property type="molecule type" value="Genomic_DNA"/>
</dbReference>
<keyword evidence="2" id="KW-0255">Endonuclease</keyword>
<evidence type="ECO:0000313" key="2">
    <source>
        <dbReference type="EMBL" id="MCP2163152.1"/>
    </source>
</evidence>
<dbReference type="SUPFAM" id="SSF54060">
    <property type="entry name" value="His-Me finger endonucleases"/>
    <property type="match status" value="1"/>
</dbReference>
<dbReference type="InterPro" id="IPR044930">
    <property type="entry name" value="Homing_endonuclease_His-Me"/>
</dbReference>
<name>A0ABT1H8W2_9NOCA</name>
<evidence type="ECO:0000259" key="1">
    <source>
        <dbReference type="Pfam" id="PF13392"/>
    </source>
</evidence>
<dbReference type="Proteomes" id="UP001205740">
    <property type="component" value="Unassembled WGS sequence"/>
</dbReference>
<gene>
    <name evidence="2" type="ORF">LX12_004367</name>
</gene>
<protein>
    <submittedName>
        <fullName evidence="2">HNH endonuclease</fullName>
    </submittedName>
</protein>
<evidence type="ECO:0000313" key="3">
    <source>
        <dbReference type="Proteomes" id="UP001205740"/>
    </source>
</evidence>
<feature type="domain" description="HNH nuclease" evidence="1">
    <location>
        <begin position="160"/>
        <end position="204"/>
    </location>
</feature>